<dbReference type="SUPFAM" id="SSF51161">
    <property type="entry name" value="Trimeric LpxA-like enzymes"/>
    <property type="match status" value="1"/>
</dbReference>
<organism evidence="4">
    <name type="scientific">freshwater metagenome</name>
    <dbReference type="NCBI Taxonomy" id="449393"/>
    <lineage>
        <taxon>unclassified sequences</taxon>
        <taxon>metagenomes</taxon>
        <taxon>ecological metagenomes</taxon>
    </lineage>
</organism>
<dbReference type="Gene3D" id="2.160.10.10">
    <property type="entry name" value="Hexapeptide repeat proteins"/>
    <property type="match status" value="1"/>
</dbReference>
<dbReference type="InterPro" id="IPR056729">
    <property type="entry name" value="GMPPB_C"/>
</dbReference>
<dbReference type="Gene3D" id="3.90.550.10">
    <property type="entry name" value="Spore Coat Polysaccharide Biosynthesis Protein SpsA, Chain A"/>
    <property type="match status" value="1"/>
</dbReference>
<protein>
    <submittedName>
        <fullName evidence="4">Unannotated protein</fullName>
    </submittedName>
</protein>
<comment type="similarity">
    <text evidence="1">Belongs to the transferase hexapeptide repeat family.</text>
</comment>
<dbReference type="PANTHER" id="PTHR22572">
    <property type="entry name" value="SUGAR-1-PHOSPHATE GUANYL TRANSFERASE"/>
    <property type="match status" value="1"/>
</dbReference>
<dbReference type="InterPro" id="IPR050486">
    <property type="entry name" value="Mannose-1P_guanyltransferase"/>
</dbReference>
<dbReference type="InterPro" id="IPR029044">
    <property type="entry name" value="Nucleotide-diphossugar_trans"/>
</dbReference>
<reference evidence="4" key="1">
    <citation type="submission" date="2020-05" db="EMBL/GenBank/DDBJ databases">
        <authorList>
            <person name="Chiriac C."/>
            <person name="Salcher M."/>
            <person name="Ghai R."/>
            <person name="Kavagutti S V."/>
        </authorList>
    </citation>
    <scope>NUCLEOTIDE SEQUENCE</scope>
</reference>
<dbReference type="Pfam" id="PF00483">
    <property type="entry name" value="NTP_transferase"/>
    <property type="match status" value="1"/>
</dbReference>
<dbReference type="AlphaFoldDB" id="A0A6J7E6Y1"/>
<dbReference type="InterPro" id="IPR005835">
    <property type="entry name" value="NTP_transferase_dom"/>
</dbReference>
<gene>
    <name evidence="4" type="ORF">UFOPK3423_01135</name>
</gene>
<dbReference type="Pfam" id="PF25087">
    <property type="entry name" value="GMPPB_C"/>
    <property type="match status" value="1"/>
</dbReference>
<dbReference type="InterPro" id="IPR011004">
    <property type="entry name" value="Trimer_LpxA-like_sf"/>
</dbReference>
<proteinExistence type="inferred from homology"/>
<dbReference type="CDD" id="cd04181">
    <property type="entry name" value="NTP_transferase"/>
    <property type="match status" value="1"/>
</dbReference>
<feature type="domain" description="Nucleotidyl transferase" evidence="2">
    <location>
        <begin position="3"/>
        <end position="235"/>
    </location>
</feature>
<dbReference type="SUPFAM" id="SSF53448">
    <property type="entry name" value="Nucleotide-diphospho-sugar transferases"/>
    <property type="match status" value="1"/>
</dbReference>
<evidence type="ECO:0000313" key="4">
    <source>
        <dbReference type="EMBL" id="CAB4878381.1"/>
    </source>
</evidence>
<dbReference type="EMBL" id="CAFBLQ010000128">
    <property type="protein sequence ID" value="CAB4878381.1"/>
    <property type="molecule type" value="Genomic_DNA"/>
</dbReference>
<name>A0A6J7E6Y1_9ZZZZ</name>
<sequence length="371" mass="38736">MRAVVLVGGEGTRLRPLTSTVPKSVVRLVDRPFMAYMLEWLARHGVEEVVLACGFLPTLLREELGAGERFGLRLVYVAEPEPRGTGGAVRFADEQLDGGLGERFLVLNGDVLTDLDLRAQIDAHAASGASATLALVPVEDPTAYGLVRLDPRGAVTGFLEKPRPEEIDTNLISAGAYVLERSVLDLIEPDTNVSIEREVWPRLVGEGLHGHAHGDAYWLDIGTPRRYLDASSDILAGRVRTAVRERLDGHGVARGESCEVAGHVHGPALLGDGCVIAAGAVVGPGTVLGHRVRVEPGATVEGAVVLDDAVIGRGSTVRDAIVAPGAQIGADCSVTGGAIVGPGVLLGAGNTLDHGARIFPGVELPDGAIAF</sequence>
<feature type="domain" description="Mannose-1-phosphate guanyltransferase C-terminal" evidence="3">
    <location>
        <begin position="265"/>
        <end position="350"/>
    </location>
</feature>
<accession>A0A6J7E6Y1</accession>
<evidence type="ECO:0000256" key="1">
    <source>
        <dbReference type="ARBA" id="ARBA00007274"/>
    </source>
</evidence>
<evidence type="ECO:0000259" key="3">
    <source>
        <dbReference type="Pfam" id="PF25087"/>
    </source>
</evidence>
<evidence type="ECO:0000259" key="2">
    <source>
        <dbReference type="Pfam" id="PF00483"/>
    </source>
</evidence>